<proteinExistence type="predicted"/>
<protein>
    <submittedName>
        <fullName evidence="2">Uncharacterized protein</fullName>
    </submittedName>
</protein>
<comment type="caution">
    <text evidence="2">The sequence shown here is derived from an EMBL/GenBank/DDBJ whole genome shotgun (WGS) entry which is preliminary data.</text>
</comment>
<keyword evidence="3" id="KW-1185">Reference proteome</keyword>
<reference evidence="2 3" key="1">
    <citation type="submission" date="2018-01" db="EMBL/GenBank/DDBJ databases">
        <title>Draft genome sequence of Streptomyces sp. 13K301.</title>
        <authorList>
            <person name="Sahin N."/>
            <person name="Saygin H."/>
            <person name="Ay H."/>
        </authorList>
    </citation>
    <scope>NUCLEOTIDE SEQUENCE [LARGE SCALE GENOMIC DNA]</scope>
    <source>
        <strain evidence="2 3">13K301</strain>
    </source>
</reference>
<evidence type="ECO:0000256" key="1">
    <source>
        <dbReference type="SAM" id="MobiDB-lite"/>
    </source>
</evidence>
<organism evidence="2 3">
    <name type="scientific">Streptomyces cahuitamycinicus</name>
    <dbReference type="NCBI Taxonomy" id="2070367"/>
    <lineage>
        <taxon>Bacteria</taxon>
        <taxon>Bacillati</taxon>
        <taxon>Actinomycetota</taxon>
        <taxon>Actinomycetes</taxon>
        <taxon>Kitasatosporales</taxon>
        <taxon>Streptomycetaceae</taxon>
        <taxon>Streptomyces</taxon>
    </lineage>
</organism>
<dbReference type="Proteomes" id="UP000235943">
    <property type="component" value="Unassembled WGS sequence"/>
</dbReference>
<evidence type="ECO:0000313" key="2">
    <source>
        <dbReference type="EMBL" id="PNG22444.1"/>
    </source>
</evidence>
<dbReference type="EMBL" id="POUC01000048">
    <property type="protein sequence ID" value="PNG22444.1"/>
    <property type="molecule type" value="Genomic_DNA"/>
</dbReference>
<name>A0A2N8TTU0_9ACTN</name>
<gene>
    <name evidence="2" type="ORF">C1J00_09575</name>
</gene>
<dbReference type="AlphaFoldDB" id="A0A2N8TTU0"/>
<evidence type="ECO:0000313" key="3">
    <source>
        <dbReference type="Proteomes" id="UP000235943"/>
    </source>
</evidence>
<accession>A0A2N8TTU0</accession>
<feature type="region of interest" description="Disordered" evidence="1">
    <location>
        <begin position="71"/>
        <end position="91"/>
    </location>
</feature>
<sequence>MARLNPGSLRDGDVIDAPVSRTGYQFNGHRRLTIIGQPQRNGWWMQLTGVDDDGNVHDFGLHSGRAVNVYERNRPTPALPPTGAPRDPNLAPRSAADRIVADHRRTVAARIIDEAVAGTQPPGSIHALREQIAQRLTAEALREARQAARQDAAAALDAAGITGRDRATAQQALKRARQDSHTATVRAALRTINDLEPLPDESDEDLAARAQDLLSLIPDQIGGTPNGPDNDGDADVARTVTRHADDAMNALLQQLQAAGVDPGDADRIARTLTQQMDGSRQATARQIARRVTAVSPEAGRQPGLLARIVAALIRLAKRLAELVRAGARKIAEKYRDARERLGRLRAFLGRLVRRVREWPESRRLARLHRALDLPAADGESLAARVSHWVGLMPEPGRFGQAQRRVTWWKPTTWGQLAAGRLPGRSDRIQWSPDQAADGGPGLTALRHMAALRAAGGDVDQEVTRRLADALGDDFGGDPHGTLQRADDYVALTERRLVNLQAARTGGTLPDDPDLEVEITAARAEASAARREWADLRAQYAAAVPDAVAAALAEIRDMGPEGNAAIVFGPDSTPDAERAVRGVQRLVPRSWLNTPAARRVTAVDGDEGRYEPDGQRITVADLADEGLGTAGHALAQHLAQHLGDLDAAQRMFWFNQTHEGRPGARRMRRSALSRILRRQQTQPDTGDTLARSVQSMFNGDWYLDDDLRAFLLGLLATR</sequence>